<dbReference type="PROSITE" id="PS50885">
    <property type="entry name" value="HAMP"/>
    <property type="match status" value="1"/>
</dbReference>
<feature type="coiled-coil region" evidence="3">
    <location>
        <begin position="404"/>
        <end position="431"/>
    </location>
</feature>
<dbReference type="NCBIfam" id="TIGR00229">
    <property type="entry name" value="sensory_box"/>
    <property type="match status" value="1"/>
</dbReference>
<dbReference type="InterPro" id="IPR013655">
    <property type="entry name" value="PAS_fold_3"/>
</dbReference>
<evidence type="ECO:0000256" key="2">
    <source>
        <dbReference type="PROSITE-ProRule" id="PRU00284"/>
    </source>
</evidence>
<dbReference type="SUPFAM" id="SSF55785">
    <property type="entry name" value="PYP-like sensor domain (PAS domain)"/>
    <property type="match status" value="1"/>
</dbReference>
<name>A0ABW2R632_9BURK</name>
<evidence type="ECO:0000259" key="4">
    <source>
        <dbReference type="PROSITE" id="PS50111"/>
    </source>
</evidence>
<dbReference type="Pfam" id="PF13682">
    <property type="entry name" value="CZB"/>
    <property type="match status" value="1"/>
</dbReference>
<dbReference type="Pfam" id="PF00672">
    <property type="entry name" value="HAMP"/>
    <property type="match status" value="1"/>
</dbReference>
<dbReference type="SMART" id="SM00283">
    <property type="entry name" value="MA"/>
    <property type="match status" value="1"/>
</dbReference>
<accession>A0ABW2R632</accession>
<dbReference type="Gene3D" id="1.10.287.950">
    <property type="entry name" value="Methyl-accepting chemotaxis protein"/>
    <property type="match status" value="1"/>
</dbReference>
<dbReference type="CDD" id="cd00130">
    <property type="entry name" value="PAS"/>
    <property type="match status" value="1"/>
</dbReference>
<dbReference type="Pfam" id="PF08447">
    <property type="entry name" value="PAS_3"/>
    <property type="match status" value="1"/>
</dbReference>
<dbReference type="InterPro" id="IPR025991">
    <property type="entry name" value="Chemoreceptor_zinc-bind_dom"/>
</dbReference>
<keyword evidence="3" id="KW-0175">Coiled coil</keyword>
<dbReference type="InterPro" id="IPR051310">
    <property type="entry name" value="MCP_chemotaxis"/>
</dbReference>
<evidence type="ECO:0000256" key="3">
    <source>
        <dbReference type="SAM" id="Coils"/>
    </source>
</evidence>
<dbReference type="SUPFAM" id="SSF58104">
    <property type="entry name" value="Methyl-accepting chemotaxis protein (MCP) signaling domain"/>
    <property type="match status" value="1"/>
</dbReference>
<dbReference type="PRINTS" id="PR00260">
    <property type="entry name" value="CHEMTRNSDUCR"/>
</dbReference>
<dbReference type="PROSITE" id="PS50111">
    <property type="entry name" value="CHEMOTAXIS_TRANSDUC_2"/>
    <property type="match status" value="1"/>
</dbReference>
<sequence>MRKNLPVTQNAYDFPSDQTLISVTDLKGRITYCNANFVSVSGYTREELMGQPHNLVRHPDMPEEAFRDMWETIESGLPWTALVKNRRKNGDHYWVRANATPVRSGDRIVGYLSVRSKPGAEEVAATETLYATMRAEAEAGRLVHRLHRGELVRAGWLGKLGRALRPGIRGQLVLISAWAALGPVVSAQFDAPHTVTALVGLLTVASGSWLANHLTLKPLRGVVETANKVASGDLTSLVTVDGRDEIRQLQLALAQLVVSVRTVVRDVRHEVANLRGATHEIAAGNQDMSARTESQAANLEQTASSMEEINGTTQQTTQLARDGAHAARDTSGVARRSHEAVLAVAQTMQEISDSSRRIGDIIQVIEGVAFQTNILALNAAVEAARAGEQGRGFAVVASEVRALAQRTTAAAKEIRQLIEESRERVENGTQRTAEARTRMDEAMGSVERVAHVLEDISHATTEQSTGVSKISTALVDMDAITQQNAAMVEELAAAAHSLNHQVQQVHDSIRVFRLTDKDITLAEADAVAMRKESKGAGGGEVDTASVLQEHQQYTVDLRNAVMRKLKLEVDRFSRPDCCQLGAWMSGAGGQRYGHQPAFRELTRHHQAVHAEAGRVAEVINQQRYADAQAMLEAGSIQQATRAMTGVFKSLTE</sequence>
<dbReference type="InterPro" id="IPR004089">
    <property type="entry name" value="MCPsignal_dom"/>
</dbReference>
<dbReference type="Gene3D" id="3.30.450.20">
    <property type="entry name" value="PAS domain"/>
    <property type="match status" value="1"/>
</dbReference>
<comment type="similarity">
    <text evidence="1">Belongs to the methyl-accepting chemotaxis (MCP) protein family.</text>
</comment>
<evidence type="ECO:0000256" key="1">
    <source>
        <dbReference type="ARBA" id="ARBA00029447"/>
    </source>
</evidence>
<dbReference type="SMART" id="SM00304">
    <property type="entry name" value="HAMP"/>
    <property type="match status" value="1"/>
</dbReference>
<feature type="domain" description="Methyl-accepting transducer" evidence="4">
    <location>
        <begin position="270"/>
        <end position="499"/>
    </location>
</feature>
<reference evidence="8" key="1">
    <citation type="journal article" date="2019" name="Int. J. Syst. Evol. Microbiol.">
        <title>The Global Catalogue of Microorganisms (GCM) 10K type strain sequencing project: providing services to taxonomists for standard genome sequencing and annotation.</title>
        <authorList>
            <consortium name="The Broad Institute Genomics Platform"/>
            <consortium name="The Broad Institute Genome Sequencing Center for Infectious Disease"/>
            <person name="Wu L."/>
            <person name="Ma J."/>
        </authorList>
    </citation>
    <scope>NUCLEOTIDE SEQUENCE [LARGE SCALE GENOMIC DNA]</scope>
    <source>
        <strain evidence="8">CCUG 54518</strain>
    </source>
</reference>
<organism evidence="7 8">
    <name type="scientific">Hydrogenophaga bisanensis</name>
    <dbReference type="NCBI Taxonomy" id="439611"/>
    <lineage>
        <taxon>Bacteria</taxon>
        <taxon>Pseudomonadati</taxon>
        <taxon>Pseudomonadota</taxon>
        <taxon>Betaproteobacteria</taxon>
        <taxon>Burkholderiales</taxon>
        <taxon>Comamonadaceae</taxon>
        <taxon>Hydrogenophaga</taxon>
    </lineage>
</organism>
<dbReference type="InterPro" id="IPR004090">
    <property type="entry name" value="Chemotax_Me-accpt_rcpt"/>
</dbReference>
<dbReference type="PANTHER" id="PTHR43531">
    <property type="entry name" value="PROTEIN ICFG"/>
    <property type="match status" value="1"/>
</dbReference>
<evidence type="ECO:0000259" key="5">
    <source>
        <dbReference type="PROSITE" id="PS50112"/>
    </source>
</evidence>
<feature type="domain" description="PAS" evidence="5">
    <location>
        <begin position="21"/>
        <end position="76"/>
    </location>
</feature>
<dbReference type="RefSeq" id="WP_382254033.1">
    <property type="nucleotide sequence ID" value="NZ_JBHTBX010000002.1"/>
</dbReference>
<keyword evidence="8" id="KW-1185">Reference proteome</keyword>
<dbReference type="Pfam" id="PF00015">
    <property type="entry name" value="MCPsignal"/>
    <property type="match status" value="1"/>
</dbReference>
<dbReference type="Proteomes" id="UP001596495">
    <property type="component" value="Unassembled WGS sequence"/>
</dbReference>
<dbReference type="CDD" id="cd06225">
    <property type="entry name" value="HAMP"/>
    <property type="match status" value="1"/>
</dbReference>
<dbReference type="CDD" id="cd11386">
    <property type="entry name" value="MCP_signal"/>
    <property type="match status" value="1"/>
</dbReference>
<keyword evidence="2" id="KW-0807">Transducer</keyword>
<evidence type="ECO:0000313" key="8">
    <source>
        <dbReference type="Proteomes" id="UP001596495"/>
    </source>
</evidence>
<dbReference type="PROSITE" id="PS50112">
    <property type="entry name" value="PAS"/>
    <property type="match status" value="1"/>
</dbReference>
<dbReference type="PANTHER" id="PTHR43531:SF7">
    <property type="entry name" value="AEROTAXIS RECEPTOR"/>
    <property type="match status" value="1"/>
</dbReference>
<feature type="domain" description="HAMP" evidence="6">
    <location>
        <begin position="213"/>
        <end position="265"/>
    </location>
</feature>
<proteinExistence type="inferred from homology"/>
<evidence type="ECO:0000313" key="7">
    <source>
        <dbReference type="EMBL" id="MFC7433690.1"/>
    </source>
</evidence>
<dbReference type="InterPro" id="IPR000014">
    <property type="entry name" value="PAS"/>
</dbReference>
<comment type="caution">
    <text evidence="7">The sequence shown here is derived from an EMBL/GenBank/DDBJ whole genome shotgun (WGS) entry which is preliminary data.</text>
</comment>
<dbReference type="Gene3D" id="1.20.120.30">
    <property type="entry name" value="Aspartate receptor, ligand-binding domain"/>
    <property type="match status" value="1"/>
</dbReference>
<gene>
    <name evidence="7" type="ORF">ACFQNJ_04115</name>
</gene>
<dbReference type="SMART" id="SM00091">
    <property type="entry name" value="PAS"/>
    <property type="match status" value="1"/>
</dbReference>
<dbReference type="InterPro" id="IPR035965">
    <property type="entry name" value="PAS-like_dom_sf"/>
</dbReference>
<protein>
    <submittedName>
        <fullName evidence="7">Methyl-accepting chemotaxis protein</fullName>
    </submittedName>
</protein>
<dbReference type="InterPro" id="IPR003660">
    <property type="entry name" value="HAMP_dom"/>
</dbReference>
<dbReference type="EMBL" id="JBHTBX010000002">
    <property type="protein sequence ID" value="MFC7433690.1"/>
    <property type="molecule type" value="Genomic_DNA"/>
</dbReference>
<evidence type="ECO:0000259" key="6">
    <source>
        <dbReference type="PROSITE" id="PS50885"/>
    </source>
</evidence>